<evidence type="ECO:0000313" key="1">
    <source>
        <dbReference type="EMBL" id="GHO58548.1"/>
    </source>
</evidence>
<organism evidence="1 2">
    <name type="scientific">Ktedonobacter robiniae</name>
    <dbReference type="NCBI Taxonomy" id="2778365"/>
    <lineage>
        <taxon>Bacteria</taxon>
        <taxon>Bacillati</taxon>
        <taxon>Chloroflexota</taxon>
        <taxon>Ktedonobacteria</taxon>
        <taxon>Ktedonobacterales</taxon>
        <taxon>Ktedonobacteraceae</taxon>
        <taxon>Ktedonobacter</taxon>
    </lineage>
</organism>
<dbReference type="EMBL" id="BNJG01000003">
    <property type="protein sequence ID" value="GHO58548.1"/>
    <property type="molecule type" value="Genomic_DNA"/>
</dbReference>
<keyword evidence="2" id="KW-1185">Reference proteome</keyword>
<dbReference type="Gene3D" id="1.20.120.450">
    <property type="entry name" value="dinb family like domain"/>
    <property type="match status" value="1"/>
</dbReference>
<dbReference type="InterPro" id="IPR012550">
    <property type="entry name" value="DUF1706"/>
</dbReference>
<evidence type="ECO:0000313" key="2">
    <source>
        <dbReference type="Proteomes" id="UP000654345"/>
    </source>
</evidence>
<evidence type="ECO:0008006" key="3">
    <source>
        <dbReference type="Google" id="ProtNLM"/>
    </source>
</evidence>
<accession>A0ABQ3V0W0</accession>
<proteinExistence type="predicted"/>
<dbReference type="Pfam" id="PF08020">
    <property type="entry name" value="DUF1706"/>
    <property type="match status" value="1"/>
</dbReference>
<comment type="caution">
    <text evidence="1">The sequence shown here is derived from an EMBL/GenBank/DDBJ whole genome shotgun (WGS) entry which is preliminary data.</text>
</comment>
<gene>
    <name evidence="1" type="ORF">KSB_70230</name>
</gene>
<name>A0ABQ3V0W0_9CHLR</name>
<reference evidence="1 2" key="1">
    <citation type="journal article" date="2021" name="Int. J. Syst. Evol. Microbiol.">
        <title>Reticulibacter mediterranei gen. nov., sp. nov., within the new family Reticulibacteraceae fam. nov., and Ktedonospora formicarum gen. nov., sp. nov., Ktedonobacter robiniae sp. nov., Dictyobacter formicarum sp. nov. and Dictyobacter arantiisoli sp. nov., belonging to the class Ktedonobacteria.</title>
        <authorList>
            <person name="Yabe S."/>
            <person name="Zheng Y."/>
            <person name="Wang C.M."/>
            <person name="Sakai Y."/>
            <person name="Abe K."/>
            <person name="Yokota A."/>
            <person name="Donadio S."/>
            <person name="Cavaletti L."/>
            <person name="Monciardini P."/>
        </authorList>
    </citation>
    <scope>NUCLEOTIDE SEQUENCE [LARGE SCALE GENOMIC DNA]</scope>
    <source>
        <strain evidence="1 2">SOSP1-30</strain>
    </source>
</reference>
<dbReference type="SUPFAM" id="SSF109854">
    <property type="entry name" value="DinB/YfiT-like putative metalloenzymes"/>
    <property type="match status" value="1"/>
</dbReference>
<sequence>MFDFTRKARLLSLIQSEHARLEALLQPLSQQQMLQSGVAGSWSIKDILAHLTWWEQAMMSEIVHGIELDPGLQGEPWSTERANALTVEAKRSTPLAAILSEFSSSYSQIVAMLENLEEVELANDELFEHLANNTGHHYAEHRQMIEDWLSL</sequence>
<dbReference type="InterPro" id="IPR034660">
    <property type="entry name" value="DinB/YfiT-like"/>
</dbReference>
<protein>
    <recommendedName>
        <fullName evidence="3">ClbS/DfsB family four-helix bundle protein</fullName>
    </recommendedName>
</protein>
<dbReference type="Proteomes" id="UP000654345">
    <property type="component" value="Unassembled WGS sequence"/>
</dbReference>
<dbReference type="RefSeq" id="WP_201374819.1">
    <property type="nucleotide sequence ID" value="NZ_BNJG01000003.1"/>
</dbReference>